<dbReference type="OrthoDB" id="463839at2"/>
<dbReference type="RefSeq" id="WP_072718200.1">
    <property type="nucleotide sequence ID" value="NZ_LN889782.1"/>
</dbReference>
<name>A0A1J1LH23_9CYAN</name>
<feature type="region of interest" description="Disordered" evidence="1">
    <location>
        <begin position="1"/>
        <end position="23"/>
    </location>
</feature>
<dbReference type="AlphaFoldDB" id="A0A1J1LH23"/>
<dbReference type="Proteomes" id="UP000184315">
    <property type="component" value="Unassembled WGS sequence"/>
</dbReference>
<organism evidence="2 3">
    <name type="scientific">Planktothrix tepida PCC 9214</name>
    <dbReference type="NCBI Taxonomy" id="671072"/>
    <lineage>
        <taxon>Bacteria</taxon>
        <taxon>Bacillati</taxon>
        <taxon>Cyanobacteriota</taxon>
        <taxon>Cyanophyceae</taxon>
        <taxon>Oscillatoriophycideae</taxon>
        <taxon>Oscillatoriales</taxon>
        <taxon>Microcoleaceae</taxon>
        <taxon>Planktothrix</taxon>
    </lineage>
</organism>
<keyword evidence="3" id="KW-1185">Reference proteome</keyword>
<reference evidence="3" key="1">
    <citation type="submission" date="2015-10" db="EMBL/GenBank/DDBJ databases">
        <authorList>
            <person name="Regsiter A."/>
            <person name="william w."/>
        </authorList>
    </citation>
    <scope>NUCLEOTIDE SEQUENCE [LARGE SCALE GENOMIC DNA]</scope>
</reference>
<evidence type="ECO:0000313" key="3">
    <source>
        <dbReference type="Proteomes" id="UP000184315"/>
    </source>
</evidence>
<evidence type="ECO:0000313" key="2">
    <source>
        <dbReference type="EMBL" id="CUR31330.1"/>
    </source>
</evidence>
<protein>
    <submittedName>
        <fullName evidence="2">Uncharacterized protein</fullName>
    </submittedName>
</protein>
<dbReference type="EMBL" id="CZDF01000132">
    <property type="protein sequence ID" value="CUR31330.1"/>
    <property type="molecule type" value="Genomic_DNA"/>
</dbReference>
<proteinExistence type="predicted"/>
<evidence type="ECO:0000256" key="1">
    <source>
        <dbReference type="SAM" id="MobiDB-lite"/>
    </source>
</evidence>
<sequence>MSQPGAKHPSTPDESSQSGDALEIVSIGINESQAETSNQEGLSQDKLHQVTDQINADFQENKDPNWRVETNWDETKVKVNLD</sequence>
<accession>A0A1J1LH23</accession>
<gene>
    <name evidence="2" type="ORF">PL9214290921</name>
</gene>